<feature type="domain" description="Glycosyl transferase family 1" evidence="1">
    <location>
        <begin position="169"/>
        <end position="329"/>
    </location>
</feature>
<dbReference type="AlphaFoldDB" id="A0A7M1LGD4"/>
<dbReference type="PANTHER" id="PTHR12526:SF630">
    <property type="entry name" value="GLYCOSYLTRANSFERASE"/>
    <property type="match status" value="1"/>
</dbReference>
<accession>A0A7M1LGD4</accession>
<protein>
    <submittedName>
        <fullName evidence="3">Glycosyltransferase family 4 protein</fullName>
    </submittedName>
</protein>
<dbReference type="InterPro" id="IPR001296">
    <property type="entry name" value="Glyco_trans_1"/>
</dbReference>
<evidence type="ECO:0000259" key="1">
    <source>
        <dbReference type="Pfam" id="PF00534"/>
    </source>
</evidence>
<keyword evidence="3" id="KW-0808">Transferase</keyword>
<dbReference type="GO" id="GO:0016757">
    <property type="term" value="F:glycosyltransferase activity"/>
    <property type="evidence" value="ECO:0007669"/>
    <property type="project" value="InterPro"/>
</dbReference>
<reference evidence="3 4" key="1">
    <citation type="submission" date="2020-10" db="EMBL/GenBank/DDBJ databases">
        <title>Campylobacter and Helicobacter PacBio genomes.</title>
        <authorList>
            <person name="Lane C."/>
        </authorList>
    </citation>
    <scope>NUCLEOTIDE SEQUENCE [LARGE SCALE GENOMIC DNA]</scope>
    <source>
        <strain evidence="3 4">2016D-0077</strain>
    </source>
</reference>
<proteinExistence type="predicted"/>
<dbReference type="PANTHER" id="PTHR12526">
    <property type="entry name" value="GLYCOSYLTRANSFERASE"/>
    <property type="match status" value="1"/>
</dbReference>
<dbReference type="CDD" id="cd03820">
    <property type="entry name" value="GT4_AmsD-like"/>
    <property type="match status" value="1"/>
</dbReference>
<dbReference type="EMBL" id="CP063078">
    <property type="protein sequence ID" value="QOQ87628.1"/>
    <property type="molecule type" value="Genomic_DNA"/>
</dbReference>
<sequence length="354" mass="40468">MRVLFVISTIGRGGAERVMSVLSNELSKSIDVSILKFDDSKPFYEISNKVKVFSLKSSVGDQGIAGNFKKRFGKVFKIRKFIKNNKFDAIIPFLDTTNILVLLANLGLKNRVIASEHNNYKFLSSPFLRILRRVVYPLADGLTMLTKFDWDYYKFVKNRAILPNPMFEFKKSSFSKENLILSAGRLIPHKGFDAFLRSISLADKELLNGWQVIIAGDGEERANLEKMAKDLGLDVCFVGFVKDIQNYYTRAKIVAVNSRKEGFCNILMESIYFECARISTDCIAGPSELINDGVDGFLCKVDDEKEFSKKLEILLKDENLRYKFTQNANLRKDEFKVENITKKWLDFIEICIKG</sequence>
<dbReference type="RefSeq" id="WP_025802735.1">
    <property type="nucleotide sequence ID" value="NZ_CP053842.1"/>
</dbReference>
<dbReference type="Pfam" id="PF13439">
    <property type="entry name" value="Glyco_transf_4"/>
    <property type="match status" value="1"/>
</dbReference>
<dbReference type="InterPro" id="IPR028098">
    <property type="entry name" value="Glyco_trans_4-like_N"/>
</dbReference>
<gene>
    <name evidence="3" type="ORF">IMC76_02115</name>
</gene>
<evidence type="ECO:0000313" key="3">
    <source>
        <dbReference type="EMBL" id="QOQ87628.1"/>
    </source>
</evidence>
<keyword evidence="4" id="KW-1185">Reference proteome</keyword>
<organism evidence="3 4">
    <name type="scientific">Campylobacter corcagiensis</name>
    <dbReference type="NCBI Taxonomy" id="1448857"/>
    <lineage>
        <taxon>Bacteria</taxon>
        <taxon>Pseudomonadati</taxon>
        <taxon>Campylobacterota</taxon>
        <taxon>Epsilonproteobacteria</taxon>
        <taxon>Campylobacterales</taxon>
        <taxon>Campylobacteraceae</taxon>
        <taxon>Campylobacter</taxon>
    </lineage>
</organism>
<evidence type="ECO:0000259" key="2">
    <source>
        <dbReference type="Pfam" id="PF13439"/>
    </source>
</evidence>
<dbReference type="Pfam" id="PF00534">
    <property type="entry name" value="Glycos_transf_1"/>
    <property type="match status" value="1"/>
</dbReference>
<dbReference type="Proteomes" id="UP000594749">
    <property type="component" value="Chromosome"/>
</dbReference>
<dbReference type="Gene3D" id="3.40.50.2000">
    <property type="entry name" value="Glycogen Phosphorylase B"/>
    <property type="match status" value="2"/>
</dbReference>
<evidence type="ECO:0000313" key="4">
    <source>
        <dbReference type="Proteomes" id="UP000594749"/>
    </source>
</evidence>
<dbReference type="SUPFAM" id="SSF53756">
    <property type="entry name" value="UDP-Glycosyltransferase/glycogen phosphorylase"/>
    <property type="match status" value="1"/>
</dbReference>
<dbReference type="OrthoDB" id="9775208at2"/>
<name>A0A7M1LGD4_9BACT</name>
<feature type="domain" description="Glycosyltransferase subfamily 4-like N-terminal" evidence="2">
    <location>
        <begin position="13"/>
        <end position="145"/>
    </location>
</feature>